<protein>
    <submittedName>
        <fullName evidence="2">Uncharacterized protein</fullName>
    </submittedName>
</protein>
<dbReference type="EMBL" id="JARKIB010000263">
    <property type="protein sequence ID" value="KAJ7718667.1"/>
    <property type="molecule type" value="Genomic_DNA"/>
</dbReference>
<gene>
    <name evidence="2" type="ORF">B0H16DRAFT_1739975</name>
</gene>
<feature type="region of interest" description="Disordered" evidence="1">
    <location>
        <begin position="159"/>
        <end position="197"/>
    </location>
</feature>
<feature type="compositionally biased region" description="Basic residues" evidence="1">
    <location>
        <begin position="161"/>
        <end position="171"/>
    </location>
</feature>
<organism evidence="2 3">
    <name type="scientific">Mycena metata</name>
    <dbReference type="NCBI Taxonomy" id="1033252"/>
    <lineage>
        <taxon>Eukaryota</taxon>
        <taxon>Fungi</taxon>
        <taxon>Dikarya</taxon>
        <taxon>Basidiomycota</taxon>
        <taxon>Agaricomycotina</taxon>
        <taxon>Agaricomycetes</taxon>
        <taxon>Agaricomycetidae</taxon>
        <taxon>Agaricales</taxon>
        <taxon>Marasmiineae</taxon>
        <taxon>Mycenaceae</taxon>
        <taxon>Mycena</taxon>
    </lineage>
</organism>
<feature type="region of interest" description="Disordered" evidence="1">
    <location>
        <begin position="251"/>
        <end position="286"/>
    </location>
</feature>
<evidence type="ECO:0000313" key="2">
    <source>
        <dbReference type="EMBL" id="KAJ7718667.1"/>
    </source>
</evidence>
<sequence>MSTLSQIYTFLKAHFGAVLSHFLAFFSRRSTEVKPDVEATLADPDTIDSDFEKSESLLGHDTPSDDFSFLGESITSAHGTEPLSAVVAVDLEVLPSMPSIFKFPAIRPPVDAPALTPHRQDFGQPSGLYYDRRFPFGNVTNVLRNDLNTTPMKLQTQVLPRKPKGKSKHVRTRNDVNWSLPTGVPHGRRSRSKNARPLLAPEIPVEQIVDCRPQGLSTIAEDATHGEPVPIHNDLQDLLSTLVRDATDTLAGLDGDEVNESRKDTSEQGAPLSGDKQVPRPRSPSLISSISASRSMAALASASSRSLGDLLDSFDDLMTSPRWRRVLSRSDVIARRNDSVV</sequence>
<evidence type="ECO:0000256" key="1">
    <source>
        <dbReference type="SAM" id="MobiDB-lite"/>
    </source>
</evidence>
<evidence type="ECO:0000313" key="3">
    <source>
        <dbReference type="Proteomes" id="UP001215598"/>
    </source>
</evidence>
<dbReference type="Proteomes" id="UP001215598">
    <property type="component" value="Unassembled WGS sequence"/>
</dbReference>
<dbReference type="AlphaFoldDB" id="A0AAD7HEL3"/>
<accession>A0AAD7HEL3</accession>
<reference evidence="2" key="1">
    <citation type="submission" date="2023-03" db="EMBL/GenBank/DDBJ databases">
        <title>Massive genome expansion in bonnet fungi (Mycena s.s.) driven by repeated elements and novel gene families across ecological guilds.</title>
        <authorList>
            <consortium name="Lawrence Berkeley National Laboratory"/>
            <person name="Harder C.B."/>
            <person name="Miyauchi S."/>
            <person name="Viragh M."/>
            <person name="Kuo A."/>
            <person name="Thoen E."/>
            <person name="Andreopoulos B."/>
            <person name="Lu D."/>
            <person name="Skrede I."/>
            <person name="Drula E."/>
            <person name="Henrissat B."/>
            <person name="Morin E."/>
            <person name="Kohler A."/>
            <person name="Barry K."/>
            <person name="LaButti K."/>
            <person name="Morin E."/>
            <person name="Salamov A."/>
            <person name="Lipzen A."/>
            <person name="Mereny Z."/>
            <person name="Hegedus B."/>
            <person name="Baldrian P."/>
            <person name="Stursova M."/>
            <person name="Weitz H."/>
            <person name="Taylor A."/>
            <person name="Grigoriev I.V."/>
            <person name="Nagy L.G."/>
            <person name="Martin F."/>
            <person name="Kauserud H."/>
        </authorList>
    </citation>
    <scope>NUCLEOTIDE SEQUENCE</scope>
    <source>
        <strain evidence="2">CBHHK182m</strain>
    </source>
</reference>
<keyword evidence="3" id="KW-1185">Reference proteome</keyword>
<comment type="caution">
    <text evidence="2">The sequence shown here is derived from an EMBL/GenBank/DDBJ whole genome shotgun (WGS) entry which is preliminary data.</text>
</comment>
<proteinExistence type="predicted"/>
<name>A0AAD7HEL3_9AGAR</name>